<keyword evidence="3" id="KW-1185">Reference proteome</keyword>
<evidence type="ECO:0000256" key="1">
    <source>
        <dbReference type="SAM" id="Phobius"/>
    </source>
</evidence>
<evidence type="ECO:0000313" key="3">
    <source>
        <dbReference type="Proteomes" id="UP001291687"/>
    </source>
</evidence>
<keyword evidence="1" id="KW-1133">Transmembrane helix</keyword>
<protein>
    <recommendedName>
        <fullName evidence="4">DUF748 domain-containing protein</fullName>
    </recommendedName>
</protein>
<proteinExistence type="predicted"/>
<reference evidence="2 3" key="1">
    <citation type="submission" date="2023-03" db="EMBL/GenBank/DDBJ databases">
        <title>Host association and intracellularity evolved multiple times independently in the Rickettsiales.</title>
        <authorList>
            <person name="Castelli M."/>
            <person name="Nardi T."/>
            <person name="Gammuto L."/>
            <person name="Bellinzona G."/>
            <person name="Sabaneyeva E."/>
            <person name="Potekhin A."/>
            <person name="Serra V."/>
            <person name="Petroni G."/>
            <person name="Sassera D."/>
        </authorList>
    </citation>
    <scope>NUCLEOTIDE SEQUENCE [LARGE SCALE GENOMIC DNA]</scope>
    <source>
        <strain evidence="2 3">Sr 2-6</strain>
    </source>
</reference>
<evidence type="ECO:0008006" key="4">
    <source>
        <dbReference type="Google" id="ProtNLM"/>
    </source>
</evidence>
<dbReference type="EMBL" id="JARJFB010000003">
    <property type="protein sequence ID" value="MEA0970125.1"/>
    <property type="molecule type" value="Genomic_DNA"/>
</dbReference>
<sequence>MKAIKIIFILLVLALLSLAGLWYYVTDRVATELNEKYAGKEFAVKGIDKTDYFIAFDKVVPSGFPYKIAWEAIGWKEESRGAEIIYKSPLEFGYDLMLQRVFVNYSGDIVASYKPAKHGFGSLLKIDNYNIGMDIPLNKELFKTLKAMKDPVQIVNHISEIKISTGKVEIFDLIDNEKFYDKEFERMKLSFLPKKTYENIEDLLANIPQEYKIHYIVKTKQNNATMRRLPVSLFYGFSALPAGFDFTANAEIKTNGKTSEEYMKGLEIKADIICESNYIDLPDLKIQYKSGNYIDGREFMLDTSSKIKAKSGLFDQIFERYELYAPFVVKTPIGREIDHEIRYIIHNKEVFKFKDLENSSYDFSLKMNSSNTKSKKNLKIDDFSILSDKSGVRLKHEMESNIGPKSNWFANGVLYLTNYPSVIEFTSGYIYRFGKFKILNDEARKLYIDVNKAFLKDISDHPKSTSNDLSFEYTIDSNHMDQSEIGSVKFGQIAQLYTLMLYQKLFDKVGHGGDVLARMREILPQIDGNEPLLKKILPRISDGNVVKKLDNTSPDEAKDIIGKLVPKNKAGLLQNSIQ</sequence>
<keyword evidence="1" id="KW-0472">Membrane</keyword>
<accession>A0ABU5NAB6</accession>
<feature type="transmembrane region" description="Helical" evidence="1">
    <location>
        <begin position="7"/>
        <end position="25"/>
    </location>
</feature>
<evidence type="ECO:0000313" key="2">
    <source>
        <dbReference type="EMBL" id="MEA0970125.1"/>
    </source>
</evidence>
<gene>
    <name evidence="2" type="ORF">Megvenef_00074</name>
</gene>
<keyword evidence="1" id="KW-0812">Transmembrane</keyword>
<dbReference type="Proteomes" id="UP001291687">
    <property type="component" value="Unassembled WGS sequence"/>
</dbReference>
<dbReference type="RefSeq" id="WP_322776032.1">
    <property type="nucleotide sequence ID" value="NZ_JARJFB010000003.1"/>
</dbReference>
<name>A0ABU5NAB6_9RICK</name>
<organism evidence="2 3">
    <name type="scientific">Candidatus Megaera venefica</name>
    <dbReference type="NCBI Taxonomy" id="2055910"/>
    <lineage>
        <taxon>Bacteria</taxon>
        <taxon>Pseudomonadati</taxon>
        <taxon>Pseudomonadota</taxon>
        <taxon>Alphaproteobacteria</taxon>
        <taxon>Rickettsiales</taxon>
        <taxon>Rickettsiaceae</taxon>
        <taxon>Candidatus Megaera</taxon>
    </lineage>
</organism>
<comment type="caution">
    <text evidence="2">The sequence shown here is derived from an EMBL/GenBank/DDBJ whole genome shotgun (WGS) entry which is preliminary data.</text>
</comment>